<evidence type="ECO:0000256" key="1">
    <source>
        <dbReference type="SAM" id="MobiDB-lite"/>
    </source>
</evidence>
<dbReference type="InterPro" id="IPR027417">
    <property type="entry name" value="P-loop_NTPase"/>
</dbReference>
<dbReference type="OrthoDB" id="8954335at2759"/>
<organism evidence="2 3">
    <name type="scientific">Lentinula aciculospora</name>
    <dbReference type="NCBI Taxonomy" id="153920"/>
    <lineage>
        <taxon>Eukaryota</taxon>
        <taxon>Fungi</taxon>
        <taxon>Dikarya</taxon>
        <taxon>Basidiomycota</taxon>
        <taxon>Agaricomycotina</taxon>
        <taxon>Agaricomycetes</taxon>
        <taxon>Agaricomycetidae</taxon>
        <taxon>Agaricales</taxon>
        <taxon>Marasmiineae</taxon>
        <taxon>Omphalotaceae</taxon>
        <taxon>Lentinula</taxon>
    </lineage>
</organism>
<evidence type="ECO:0000313" key="2">
    <source>
        <dbReference type="EMBL" id="KAJ4490073.1"/>
    </source>
</evidence>
<proteinExistence type="predicted"/>
<reference evidence="2" key="1">
    <citation type="submission" date="2022-08" db="EMBL/GenBank/DDBJ databases">
        <title>A Global Phylogenomic Analysis of the Shiitake Genus Lentinula.</title>
        <authorList>
            <consortium name="DOE Joint Genome Institute"/>
            <person name="Sierra-Patev S."/>
            <person name="Min B."/>
            <person name="Naranjo-Ortiz M."/>
            <person name="Looney B."/>
            <person name="Konkel Z."/>
            <person name="Slot J.C."/>
            <person name="Sakamoto Y."/>
            <person name="Steenwyk J.L."/>
            <person name="Rokas A."/>
            <person name="Carro J."/>
            <person name="Camarero S."/>
            <person name="Ferreira P."/>
            <person name="Molpeceres G."/>
            <person name="Ruiz-Duenas F.J."/>
            <person name="Serrano A."/>
            <person name="Henrissat B."/>
            <person name="Drula E."/>
            <person name="Hughes K.W."/>
            <person name="Mata J.L."/>
            <person name="Ishikawa N.K."/>
            <person name="Vargas-Isla R."/>
            <person name="Ushijima S."/>
            <person name="Smith C.A."/>
            <person name="Ahrendt S."/>
            <person name="Andreopoulos W."/>
            <person name="He G."/>
            <person name="Labutti K."/>
            <person name="Lipzen A."/>
            <person name="Ng V."/>
            <person name="Riley R."/>
            <person name="Sandor L."/>
            <person name="Barry K."/>
            <person name="Martinez A.T."/>
            <person name="Xiao Y."/>
            <person name="Gibbons J.G."/>
            <person name="Terashima K."/>
            <person name="Grigoriev I.V."/>
            <person name="Hibbett D.S."/>
        </authorList>
    </citation>
    <scope>NUCLEOTIDE SEQUENCE</scope>
    <source>
        <strain evidence="2">JLM2183</strain>
    </source>
</reference>
<accession>A0A9W9DWT7</accession>
<dbReference type="Proteomes" id="UP001150266">
    <property type="component" value="Unassembled WGS sequence"/>
</dbReference>
<dbReference type="SUPFAM" id="SSF52540">
    <property type="entry name" value="P-loop containing nucleoside triphosphate hydrolases"/>
    <property type="match status" value="1"/>
</dbReference>
<gene>
    <name evidence="2" type="ORF">J3R30DRAFT_3693577</name>
</gene>
<dbReference type="EMBL" id="JAOTPV010000001">
    <property type="protein sequence ID" value="KAJ4490073.1"/>
    <property type="molecule type" value="Genomic_DNA"/>
</dbReference>
<keyword evidence="3" id="KW-1185">Reference proteome</keyword>
<dbReference type="AlphaFoldDB" id="A0A9W9DWT7"/>
<comment type="caution">
    <text evidence="2">The sequence shown here is derived from an EMBL/GenBank/DDBJ whole genome shotgun (WGS) entry which is preliminary data.</text>
</comment>
<evidence type="ECO:0008006" key="4">
    <source>
        <dbReference type="Google" id="ProtNLM"/>
    </source>
</evidence>
<protein>
    <recommendedName>
        <fullName evidence="4">G domain-containing protein</fullName>
    </recommendedName>
</protein>
<name>A0A9W9DWT7_9AGAR</name>
<feature type="compositionally biased region" description="Basic and acidic residues" evidence="1">
    <location>
        <begin position="252"/>
        <end position="261"/>
    </location>
</feature>
<evidence type="ECO:0000313" key="3">
    <source>
        <dbReference type="Proteomes" id="UP001150266"/>
    </source>
</evidence>
<dbReference type="Gene3D" id="3.40.50.300">
    <property type="entry name" value="P-loop containing nucleotide triphosphate hydrolases"/>
    <property type="match status" value="1"/>
</dbReference>
<sequence length="330" mass="36260">MVVPDPSPPTTAASTPPRSNILLVGPNGSGKSSIINIFADREIATTTVASFPFPFNVQKHEILLGPRSYCFDEISALSYGKPRDHKSDYVEKLSEFIRSLQDGVSPLVFCLRAPRITETAEKIYDLFYDDLCGRKIPIVTVLTGLEDEEPSMVSWWVRNKTSFMKYGMSFQGHACVTTTKGRKTSKGYIYQEEYDLSKKAIEKLVTDHSLEPGICVEFDDWFHIPSPTCSFLFGEMTKPVSSPSIPPEPVNFEERQPHADQHGPGGDWIQAASPLDLSPATSEITANVDTFAKITEPDPVAPNGSYNVSSQAVALLGSSISSALDSEEIE</sequence>
<feature type="region of interest" description="Disordered" evidence="1">
    <location>
        <begin position="242"/>
        <end position="273"/>
    </location>
</feature>